<evidence type="ECO:0000259" key="11">
    <source>
        <dbReference type="PROSITE" id="PS51230"/>
    </source>
</evidence>
<name>B7FVS3_PHATC</name>
<evidence type="ECO:0000256" key="5">
    <source>
        <dbReference type="ARBA" id="ARBA00022701"/>
    </source>
</evidence>
<keyword evidence="13" id="KW-1185">Reference proteome</keyword>
<dbReference type="Gene3D" id="1.10.418.10">
    <property type="entry name" value="Calponin-like domain"/>
    <property type="match status" value="1"/>
</dbReference>
<dbReference type="InParanoid" id="B7FVS3"/>
<dbReference type="Pfam" id="PF00307">
    <property type="entry name" value="CH"/>
    <property type="match status" value="1"/>
</dbReference>
<evidence type="ECO:0000259" key="10">
    <source>
        <dbReference type="PROSITE" id="PS50021"/>
    </source>
</evidence>
<dbReference type="SUPFAM" id="SSF47576">
    <property type="entry name" value="Calponin-homology domain, CH-domain"/>
    <property type="match status" value="1"/>
</dbReference>
<gene>
    <name evidence="12" type="primary">EB1</name>
    <name evidence="12" type="ORF">PHATRDRAFT_54306</name>
</gene>
<evidence type="ECO:0000256" key="2">
    <source>
        <dbReference type="ARBA" id="ARBA00010729"/>
    </source>
</evidence>
<evidence type="ECO:0000256" key="8">
    <source>
        <dbReference type="ARBA" id="ARBA00023306"/>
    </source>
</evidence>
<keyword evidence="8" id="KW-0131">Cell cycle</keyword>
<dbReference type="KEGG" id="pti:PHATRDRAFT_54306"/>
<dbReference type="InterPro" id="IPR004953">
    <property type="entry name" value="EB1_C"/>
</dbReference>
<dbReference type="InterPro" id="IPR036133">
    <property type="entry name" value="EB1_C_sf"/>
</dbReference>
<keyword evidence="4" id="KW-0132">Cell division</keyword>
<evidence type="ECO:0000256" key="6">
    <source>
        <dbReference type="ARBA" id="ARBA00022776"/>
    </source>
</evidence>
<dbReference type="PaxDb" id="2850-Phatr54306"/>
<feature type="domain" description="EB1 C-terminal" evidence="11">
    <location>
        <begin position="162"/>
        <end position="237"/>
    </location>
</feature>
<dbReference type="Pfam" id="PF03271">
    <property type="entry name" value="EB1"/>
    <property type="match status" value="1"/>
</dbReference>
<dbReference type="InterPro" id="IPR036872">
    <property type="entry name" value="CH_dom_sf"/>
</dbReference>
<dbReference type="Proteomes" id="UP000000759">
    <property type="component" value="Chromosome 5"/>
</dbReference>
<evidence type="ECO:0000256" key="9">
    <source>
        <dbReference type="PROSITE-ProRule" id="PRU00576"/>
    </source>
</evidence>
<dbReference type="GO" id="GO:0051301">
    <property type="term" value="P:cell division"/>
    <property type="evidence" value="ECO:0007669"/>
    <property type="project" value="UniProtKB-KW"/>
</dbReference>
<keyword evidence="5 9" id="KW-0493">Microtubule</keyword>
<dbReference type="GO" id="GO:0008017">
    <property type="term" value="F:microtubule binding"/>
    <property type="evidence" value="ECO:0007669"/>
    <property type="project" value="InterPro"/>
</dbReference>
<dbReference type="OrthoDB" id="2119228at2759"/>
<dbReference type="SUPFAM" id="SSF140612">
    <property type="entry name" value="EB1 dimerisation domain-like"/>
    <property type="match status" value="1"/>
</dbReference>
<dbReference type="AlphaFoldDB" id="B7FVS3"/>
<evidence type="ECO:0000313" key="13">
    <source>
        <dbReference type="Proteomes" id="UP000000759"/>
    </source>
</evidence>
<dbReference type="FunFam" id="1.10.418.10:FF:000028">
    <property type="entry name" value="RP/EB family microtubule-associated protein"/>
    <property type="match status" value="1"/>
</dbReference>
<evidence type="ECO:0000256" key="3">
    <source>
        <dbReference type="ARBA" id="ARBA00022490"/>
    </source>
</evidence>
<evidence type="ECO:0000256" key="7">
    <source>
        <dbReference type="ARBA" id="ARBA00023212"/>
    </source>
</evidence>
<dbReference type="GO" id="GO:0005874">
    <property type="term" value="C:microtubule"/>
    <property type="evidence" value="ECO:0007669"/>
    <property type="project" value="UniProtKB-KW"/>
</dbReference>
<dbReference type="PROSITE" id="PS51230">
    <property type="entry name" value="EB1_C"/>
    <property type="match status" value="1"/>
</dbReference>
<proteinExistence type="inferred from homology"/>
<dbReference type="Gene3D" id="1.20.5.1430">
    <property type="match status" value="1"/>
</dbReference>
<evidence type="ECO:0000256" key="1">
    <source>
        <dbReference type="ARBA" id="ARBA00004245"/>
    </source>
</evidence>
<dbReference type="PROSITE" id="PS50021">
    <property type="entry name" value="CH"/>
    <property type="match status" value="1"/>
</dbReference>
<dbReference type="STRING" id="556484.B7FVS3"/>
<keyword evidence="7" id="KW-0206">Cytoskeleton</keyword>
<protein>
    <submittedName>
        <fullName evidence="12">Uncharacterized protein</fullName>
    </submittedName>
</protein>
<reference evidence="12 13" key="1">
    <citation type="journal article" date="2008" name="Nature">
        <title>The Phaeodactylum genome reveals the evolutionary history of diatom genomes.</title>
        <authorList>
            <person name="Bowler C."/>
            <person name="Allen A.E."/>
            <person name="Badger J.H."/>
            <person name="Grimwood J."/>
            <person name="Jabbari K."/>
            <person name="Kuo A."/>
            <person name="Maheswari U."/>
            <person name="Martens C."/>
            <person name="Maumus F."/>
            <person name="Otillar R.P."/>
            <person name="Rayko E."/>
            <person name="Salamov A."/>
            <person name="Vandepoele K."/>
            <person name="Beszteri B."/>
            <person name="Gruber A."/>
            <person name="Heijde M."/>
            <person name="Katinka M."/>
            <person name="Mock T."/>
            <person name="Valentin K."/>
            <person name="Verret F."/>
            <person name="Berges J.A."/>
            <person name="Brownlee C."/>
            <person name="Cadoret J.P."/>
            <person name="Chiovitti A."/>
            <person name="Choi C.J."/>
            <person name="Coesel S."/>
            <person name="De Martino A."/>
            <person name="Detter J.C."/>
            <person name="Durkin C."/>
            <person name="Falciatore A."/>
            <person name="Fournet J."/>
            <person name="Haruta M."/>
            <person name="Huysman M.J."/>
            <person name="Jenkins B.D."/>
            <person name="Jiroutova K."/>
            <person name="Jorgensen R.E."/>
            <person name="Joubert Y."/>
            <person name="Kaplan A."/>
            <person name="Kroger N."/>
            <person name="Kroth P.G."/>
            <person name="La Roche J."/>
            <person name="Lindquist E."/>
            <person name="Lommer M."/>
            <person name="Martin-Jezequel V."/>
            <person name="Lopez P.J."/>
            <person name="Lucas S."/>
            <person name="Mangogna M."/>
            <person name="McGinnis K."/>
            <person name="Medlin L.K."/>
            <person name="Montsant A."/>
            <person name="Oudot-Le Secq M.P."/>
            <person name="Napoli C."/>
            <person name="Obornik M."/>
            <person name="Parker M.S."/>
            <person name="Petit J.L."/>
            <person name="Porcel B.M."/>
            <person name="Poulsen N."/>
            <person name="Robison M."/>
            <person name="Rychlewski L."/>
            <person name="Rynearson T.A."/>
            <person name="Schmutz J."/>
            <person name="Shapiro H."/>
            <person name="Siaut M."/>
            <person name="Stanley M."/>
            <person name="Sussman M.R."/>
            <person name="Taylor A.R."/>
            <person name="Vardi A."/>
            <person name="von Dassow P."/>
            <person name="Vyverman W."/>
            <person name="Willis A."/>
            <person name="Wyrwicz L.S."/>
            <person name="Rokhsar D.S."/>
            <person name="Weissenbach J."/>
            <person name="Armbrust E.V."/>
            <person name="Green B.R."/>
            <person name="Van de Peer Y."/>
            <person name="Grigoriev I.V."/>
        </authorList>
    </citation>
    <scope>NUCLEOTIDE SEQUENCE [LARGE SCALE GENOMIC DNA]</scope>
    <source>
        <strain evidence="12 13">CCAP 1055/1</strain>
    </source>
</reference>
<sequence>MMDGAYFVGRKELLDFFNDLLDLNLSKIEQTASGAIACQIADLIFPKTIPMSKVNWEARSDYEFVQNYKLLQAAFTKHEVQRHVDVNKLIRAKYQDNLEFCQWLKAFYDQSGVVRKDYDPFAVRARGKGGQQYNAQMGSKSSTRSHPIMASTKPAIARVSEAAGENMAINDELSLKTLELEQAVIDIEKERDFYFRKLRDVEIMFQVYQEKVDDGDQNNLVDDVFKILYATAEDNLTVNDQGDVVEAVENEPADEA</sequence>
<dbReference type="RefSeq" id="XP_002178755.1">
    <property type="nucleotide sequence ID" value="XM_002178719.1"/>
</dbReference>
<evidence type="ECO:0000313" key="12">
    <source>
        <dbReference type="EMBL" id="EEC49453.1"/>
    </source>
</evidence>
<comment type="subcellular location">
    <subcellularLocation>
        <location evidence="1">Cytoplasm</location>
        <location evidence="1">Cytoskeleton</location>
    </subcellularLocation>
</comment>
<dbReference type="PANTHER" id="PTHR10623">
    <property type="entry name" value="MICROTUBULE-ASSOCIATED PROTEIN RP/EB FAMILY MEMBER"/>
    <property type="match status" value="1"/>
</dbReference>
<feature type="domain" description="Calponin-homology (CH)" evidence="10">
    <location>
        <begin position="7"/>
        <end position="109"/>
    </location>
</feature>
<accession>B7FVS3</accession>
<dbReference type="InterPro" id="IPR027328">
    <property type="entry name" value="MAPRE"/>
</dbReference>
<dbReference type="eggNOG" id="KOG3000">
    <property type="taxonomic scope" value="Eukaryota"/>
</dbReference>
<comment type="similarity">
    <text evidence="2">Belongs to the MAPRE family.</text>
</comment>
<dbReference type="InterPro" id="IPR001715">
    <property type="entry name" value="CH_dom"/>
</dbReference>
<dbReference type="EMBL" id="CM000608">
    <property type="protein sequence ID" value="EEC49453.1"/>
    <property type="molecule type" value="Genomic_DNA"/>
</dbReference>
<evidence type="ECO:0000256" key="4">
    <source>
        <dbReference type="ARBA" id="ARBA00022618"/>
    </source>
</evidence>
<dbReference type="GeneID" id="7199546"/>
<organism evidence="12 13">
    <name type="scientific">Phaeodactylum tricornutum (strain CCAP 1055/1)</name>
    <dbReference type="NCBI Taxonomy" id="556484"/>
    <lineage>
        <taxon>Eukaryota</taxon>
        <taxon>Sar</taxon>
        <taxon>Stramenopiles</taxon>
        <taxon>Ochrophyta</taxon>
        <taxon>Bacillariophyta</taxon>
        <taxon>Bacillariophyceae</taxon>
        <taxon>Bacillariophycidae</taxon>
        <taxon>Naviculales</taxon>
        <taxon>Phaeodactylaceae</taxon>
        <taxon>Phaeodactylum</taxon>
    </lineage>
</organism>
<reference evidence="13" key="2">
    <citation type="submission" date="2008-08" db="EMBL/GenBank/DDBJ databases">
        <authorList>
            <consortium name="Diatom Consortium"/>
            <person name="Grigoriev I."/>
            <person name="Grimwood J."/>
            <person name="Kuo A."/>
            <person name="Otillar R.P."/>
            <person name="Salamov A."/>
            <person name="Detter J.C."/>
            <person name="Lindquist E."/>
            <person name="Shapiro H."/>
            <person name="Lucas S."/>
            <person name="Glavina del Rio T."/>
            <person name="Pitluck S."/>
            <person name="Rokhsar D."/>
            <person name="Bowler C."/>
        </authorList>
    </citation>
    <scope>GENOME REANNOTATION</scope>
    <source>
        <strain evidence="13">CCAP 1055/1</strain>
    </source>
</reference>
<keyword evidence="3" id="KW-0963">Cytoplasm</keyword>
<keyword evidence="6" id="KW-0498">Mitosis</keyword>